<evidence type="ECO:0000313" key="3">
    <source>
        <dbReference type="Proteomes" id="UP001209535"/>
    </source>
</evidence>
<evidence type="ECO:0000313" key="2">
    <source>
        <dbReference type="EMBL" id="MCU9846626.1"/>
    </source>
</evidence>
<reference evidence="2 3" key="1">
    <citation type="submission" date="2022-10" db="EMBL/GenBank/DDBJ databases">
        <title>Defluviimonas sp. nov., isolated from ocean surface sediments.</title>
        <authorList>
            <person name="He W."/>
            <person name="Wang L."/>
            <person name="Zhang D.-F."/>
        </authorList>
    </citation>
    <scope>NUCLEOTIDE SEQUENCE [LARGE SCALE GENOMIC DNA]</scope>
    <source>
        <strain evidence="2 3">WL0024</strain>
    </source>
</reference>
<sequence>MIFFAATLLGALTGWLRATRRGGDRLDKLQYAAVHAIIFAIAGLFVTIAVHRLS</sequence>
<dbReference type="Proteomes" id="UP001209535">
    <property type="component" value="Unassembled WGS sequence"/>
</dbReference>
<comment type="caution">
    <text evidence="2">The sequence shown here is derived from an EMBL/GenBank/DDBJ whole genome shotgun (WGS) entry which is preliminary data.</text>
</comment>
<dbReference type="RefSeq" id="WP_263332405.1">
    <property type="nucleotide sequence ID" value="NZ_JAOVQO010000001.1"/>
</dbReference>
<keyword evidence="1" id="KW-1133">Transmembrane helix</keyword>
<organism evidence="2 3">
    <name type="scientific">Albidovulum salinarum</name>
    <dbReference type="NCBI Taxonomy" id="2984153"/>
    <lineage>
        <taxon>Bacteria</taxon>
        <taxon>Pseudomonadati</taxon>
        <taxon>Pseudomonadota</taxon>
        <taxon>Alphaproteobacteria</taxon>
        <taxon>Rhodobacterales</taxon>
        <taxon>Paracoccaceae</taxon>
        <taxon>Albidovulum</taxon>
    </lineage>
</organism>
<dbReference type="EMBL" id="JAOVQO010000001">
    <property type="protein sequence ID" value="MCU9846626.1"/>
    <property type="molecule type" value="Genomic_DNA"/>
</dbReference>
<keyword evidence="3" id="KW-1185">Reference proteome</keyword>
<keyword evidence="1" id="KW-0472">Membrane</keyword>
<feature type="transmembrane region" description="Helical" evidence="1">
    <location>
        <begin position="28"/>
        <end position="50"/>
    </location>
</feature>
<keyword evidence="1" id="KW-0812">Transmembrane</keyword>
<name>A0ABT2WY71_9RHOB</name>
<protein>
    <recommendedName>
        <fullName evidence="4">Acyltransferase</fullName>
    </recommendedName>
</protein>
<evidence type="ECO:0008006" key="4">
    <source>
        <dbReference type="Google" id="ProtNLM"/>
    </source>
</evidence>
<gene>
    <name evidence="2" type="ORF">OEZ60_01225</name>
</gene>
<evidence type="ECO:0000256" key="1">
    <source>
        <dbReference type="SAM" id="Phobius"/>
    </source>
</evidence>
<proteinExistence type="predicted"/>
<accession>A0ABT2WY71</accession>